<name>A0A0D0A297_9AGAM</name>
<organism evidence="1 2">
    <name type="scientific">Suillus luteus UH-Slu-Lm8-n1</name>
    <dbReference type="NCBI Taxonomy" id="930992"/>
    <lineage>
        <taxon>Eukaryota</taxon>
        <taxon>Fungi</taxon>
        <taxon>Dikarya</taxon>
        <taxon>Basidiomycota</taxon>
        <taxon>Agaricomycotina</taxon>
        <taxon>Agaricomycetes</taxon>
        <taxon>Agaricomycetidae</taxon>
        <taxon>Boletales</taxon>
        <taxon>Suillineae</taxon>
        <taxon>Suillaceae</taxon>
        <taxon>Suillus</taxon>
    </lineage>
</organism>
<protein>
    <submittedName>
        <fullName evidence="1">Uncharacterized protein</fullName>
    </submittedName>
</protein>
<dbReference type="AlphaFoldDB" id="A0A0D0A297"/>
<reference evidence="1 2" key="1">
    <citation type="submission" date="2014-04" db="EMBL/GenBank/DDBJ databases">
        <authorList>
            <consortium name="DOE Joint Genome Institute"/>
            <person name="Kuo A."/>
            <person name="Ruytinx J."/>
            <person name="Rineau F."/>
            <person name="Colpaert J."/>
            <person name="Kohler A."/>
            <person name="Nagy L.G."/>
            <person name="Floudas D."/>
            <person name="Copeland A."/>
            <person name="Barry K.W."/>
            <person name="Cichocki N."/>
            <person name="Veneault-Fourrey C."/>
            <person name="LaButti K."/>
            <person name="Lindquist E.A."/>
            <person name="Lipzen A."/>
            <person name="Lundell T."/>
            <person name="Morin E."/>
            <person name="Murat C."/>
            <person name="Sun H."/>
            <person name="Tunlid A."/>
            <person name="Henrissat B."/>
            <person name="Grigoriev I.V."/>
            <person name="Hibbett D.S."/>
            <person name="Martin F."/>
            <person name="Nordberg H.P."/>
            <person name="Cantor M.N."/>
            <person name="Hua S.X."/>
        </authorList>
    </citation>
    <scope>NUCLEOTIDE SEQUENCE [LARGE SCALE GENOMIC DNA]</scope>
    <source>
        <strain evidence="1 2">UH-Slu-Lm8-n1</strain>
    </source>
</reference>
<dbReference type="InParanoid" id="A0A0D0A297"/>
<accession>A0A0D0A297</accession>
<sequence length="76" mass="8016">MGDSAYLTIVNSSANRPIRSSLLPIKASCLAEISGRRSCLRFIWPVSSSDSVAGAAIPATSQCTSIQLQRSCKSQA</sequence>
<dbReference type="EMBL" id="KN835198">
    <property type="protein sequence ID" value="KIK44050.1"/>
    <property type="molecule type" value="Genomic_DNA"/>
</dbReference>
<reference evidence="2" key="2">
    <citation type="submission" date="2015-01" db="EMBL/GenBank/DDBJ databases">
        <title>Evolutionary Origins and Diversification of the Mycorrhizal Mutualists.</title>
        <authorList>
            <consortium name="DOE Joint Genome Institute"/>
            <consortium name="Mycorrhizal Genomics Consortium"/>
            <person name="Kohler A."/>
            <person name="Kuo A."/>
            <person name="Nagy L.G."/>
            <person name="Floudas D."/>
            <person name="Copeland A."/>
            <person name="Barry K.W."/>
            <person name="Cichocki N."/>
            <person name="Veneault-Fourrey C."/>
            <person name="LaButti K."/>
            <person name="Lindquist E.A."/>
            <person name="Lipzen A."/>
            <person name="Lundell T."/>
            <person name="Morin E."/>
            <person name="Murat C."/>
            <person name="Riley R."/>
            <person name="Ohm R."/>
            <person name="Sun H."/>
            <person name="Tunlid A."/>
            <person name="Henrissat B."/>
            <person name="Grigoriev I.V."/>
            <person name="Hibbett D.S."/>
            <person name="Martin F."/>
        </authorList>
    </citation>
    <scope>NUCLEOTIDE SEQUENCE [LARGE SCALE GENOMIC DNA]</scope>
    <source>
        <strain evidence="2">UH-Slu-Lm8-n1</strain>
    </source>
</reference>
<proteinExistence type="predicted"/>
<evidence type="ECO:0000313" key="2">
    <source>
        <dbReference type="Proteomes" id="UP000054485"/>
    </source>
</evidence>
<gene>
    <name evidence="1" type="ORF">CY34DRAFT_656104</name>
</gene>
<dbReference type="HOGENOM" id="CLU_2656120_0_0_1"/>
<keyword evidence="2" id="KW-1185">Reference proteome</keyword>
<evidence type="ECO:0000313" key="1">
    <source>
        <dbReference type="EMBL" id="KIK44050.1"/>
    </source>
</evidence>
<dbReference type="Proteomes" id="UP000054485">
    <property type="component" value="Unassembled WGS sequence"/>
</dbReference>